<feature type="domain" description="RPAP1 N-terminal" evidence="7">
    <location>
        <begin position="255"/>
        <end position="298"/>
    </location>
</feature>
<proteinExistence type="inferred from homology"/>
<protein>
    <recommendedName>
        <fullName evidence="11">Transcriptional elongation regulator MINIYO</fullName>
    </recommendedName>
</protein>
<name>A0A811S5Z8_9POAL</name>
<dbReference type="InterPro" id="IPR013930">
    <property type="entry name" value="RPAP1_N"/>
</dbReference>
<accession>A0A811S5Z8</accession>
<dbReference type="Pfam" id="PF25766">
    <property type="entry name" value="TPR_RPAP1"/>
    <property type="match status" value="1"/>
</dbReference>
<evidence type="ECO:0000259" key="7">
    <source>
        <dbReference type="Pfam" id="PF08621"/>
    </source>
</evidence>
<feature type="compositionally biased region" description="Basic and acidic residues" evidence="5">
    <location>
        <begin position="297"/>
        <end position="311"/>
    </location>
</feature>
<evidence type="ECO:0000313" key="10">
    <source>
        <dbReference type="Proteomes" id="UP000604825"/>
    </source>
</evidence>
<dbReference type="Proteomes" id="UP000604825">
    <property type="component" value="Unassembled WGS sequence"/>
</dbReference>
<evidence type="ECO:0000256" key="2">
    <source>
        <dbReference type="ARBA" id="ARBA00009953"/>
    </source>
</evidence>
<comment type="similarity">
    <text evidence="2">Belongs to the RPAP1 family.</text>
</comment>
<dbReference type="InterPro" id="IPR016024">
    <property type="entry name" value="ARM-type_fold"/>
</dbReference>
<feature type="domain" description="RPAP1/MINIYO-like TPR repeats" evidence="8">
    <location>
        <begin position="1316"/>
        <end position="1465"/>
    </location>
</feature>
<feature type="region of interest" description="Disordered" evidence="5">
    <location>
        <begin position="179"/>
        <end position="249"/>
    </location>
</feature>
<feature type="region of interest" description="Disordered" evidence="5">
    <location>
        <begin position="1"/>
        <end position="40"/>
    </location>
</feature>
<dbReference type="EMBL" id="CAJGYO010000018">
    <property type="protein sequence ID" value="CAD6336474.1"/>
    <property type="molecule type" value="Genomic_DNA"/>
</dbReference>
<dbReference type="InterPro" id="IPR055326">
    <property type="entry name" value="MINIYO"/>
</dbReference>
<evidence type="ECO:0000256" key="4">
    <source>
        <dbReference type="ARBA" id="ARBA00023242"/>
    </source>
</evidence>
<evidence type="ECO:0000256" key="5">
    <source>
        <dbReference type="SAM" id="MobiDB-lite"/>
    </source>
</evidence>
<evidence type="ECO:0000259" key="8">
    <source>
        <dbReference type="Pfam" id="PF25766"/>
    </source>
</evidence>
<reference evidence="9" key="1">
    <citation type="submission" date="2020-10" db="EMBL/GenBank/DDBJ databases">
        <authorList>
            <person name="Han B."/>
            <person name="Lu T."/>
            <person name="Zhao Q."/>
            <person name="Huang X."/>
            <person name="Zhao Y."/>
        </authorList>
    </citation>
    <scope>NUCLEOTIDE SEQUENCE</scope>
</reference>
<dbReference type="Pfam" id="PF08620">
    <property type="entry name" value="RPAP1_C"/>
    <property type="match status" value="1"/>
</dbReference>
<dbReference type="Pfam" id="PF08621">
    <property type="entry name" value="RPAP1_N"/>
    <property type="match status" value="1"/>
</dbReference>
<dbReference type="OrthoDB" id="348201at2759"/>
<sequence>MDAPTKRRNQPGGAHPTRRKVVEEPFHPAPPTPAAAAASPSRLVGAIVEKGFAAAAPSSAPRPSVLPFPVARHRSHGPHWGPAAKDASKNGAADDDDEMDMDETDYHSVAADAAGPVPRKEKKGMDFSQWREFVGDAPPKRRQGKPVQAKKQSDQRIDAGAVASKVGGVAATGRALEGGAMRLDSGGGGGAMRLDSGNAREGPGAVLSVSDVVSKKPMSQAESRDELVKAGEVRNSTSQAESMDLDGRESSMEAEISAENMARLAGMSAGEIAEAQADIVNKLNPALVEMLRRRGREKSGGTKDVGKDKGLENSGPQKTKRATPGDWLTAGEHSGHSWKVWSERVERIRSCRFTLDGDILGFQFSHEQQDGKKMHSESVAERDFLRTEGDPAAVGYTIKEAVALTRSMVPGQRVLAFQLLASILNRALQNLHKIDLMDNVKGMNSNEEFDDWQAIWSYALGPEPELVLSLRMALDDNHDSVVLSCAKVVNVMLSCEFNESYFEFSEVMEKISAQLLYFSSKPDLDGGFLEGGFWKYNTKPSNILPHYGDNDEDEADDKHTIQDDVVVSGQDVAAGFVRMGILPRICFLLEIDPSPALEDYLVSVLVALARHSPHSADAILNCPRLIQSVTKLLINQGSMEIRSSQIKGVTLLKVLSKYNRQTCLNFVNHGVFQQALWHWYRKAGTIEDWVRSGKEKCKLSSAMMVEQLRFWRTCISYGFCIAHFADFFPVLCLWLSPPEFEKLSEHNVLVEFSSVARESYLVLAALAQRLPLLHSVEQLANQDLGVSASYIETCSWSHVVPMVDLALSWLHLNDIPYVSSLISGQNRNTEHMVEASYLILVIASVLGMLNSILERISPDVTPEDKSYSLPWIPDFVPKIGLGIISNGFFSCSDTVAVRNAEHQSFCCASLVQGLCFMRRHGNVDVSLSSISCLQRLVQLSWSVDRVIQGAKKSCSECFNESGTGVAGKLLGEGISSLWHNDLLHLLTSLLPMISSQWSISQNIEMFGRGGPAPGVGFGWGACGGGFWSLKCLLAQLDSQLVVELIKCFSSVQGSPVILDEGVKSDNVTNTVVTASNWISSSLGLSLIAGPGQIYMLEKAFDMIFEPSILKYLKSSIHKFASDMELLKPFEWDINEDEYLLFSSVLNSHFRSRWLAVKKKHSDKYAGNNSSTKISKTRETLETIQEETELTEAVNQPCNTLVVEWAHQRLPLSVQWILSAVCCIDDPKGTLSTSANYILDVSRAGLIFLLGLEAISATLCLHAPLIWKIHALSVSIRSSMRLLQEDRSRDIFCALQELYGQHLNRLCQKFCKSNSVEEVKGVAVATSEEAMEISSLEVLRFQEKIHGSYTTFVESLVDQFAAVSYGDFVFGRQVAIYLHRKVEPAVRLAAWNALSNAYVLDLLPPLDKCIGNAQGYLEPLEDDEIFLESYAKSWTSGVLDKALQRDSMAFALAKHHLSGFVFQSSDSGKTLRNKLVKSLIRCYAQKRHHEAMLKSFVLQGITQDSNSSGNELEWRFEILKDACEMNSSLLGNGLSGAIPCHLSNLTAMAGNGENDDSGDQDWYFDGSLCLLPVTTKGQELYYYFSLSSMVSIDLSSNYLTGGIPEEIT</sequence>
<evidence type="ECO:0000259" key="6">
    <source>
        <dbReference type="Pfam" id="PF08620"/>
    </source>
</evidence>
<feature type="region of interest" description="Disordered" evidence="5">
    <location>
        <begin position="292"/>
        <end position="330"/>
    </location>
</feature>
<keyword evidence="10" id="KW-1185">Reference proteome</keyword>
<comment type="subcellular location">
    <subcellularLocation>
        <location evidence="1">Nucleus</location>
    </subcellularLocation>
</comment>
<dbReference type="InterPro" id="IPR057989">
    <property type="entry name" value="TPR_RPAP1/MINIYO-like"/>
</dbReference>
<feature type="compositionally biased region" description="Low complexity" evidence="5">
    <location>
        <begin position="53"/>
        <end position="63"/>
    </location>
</feature>
<keyword evidence="3" id="KW-0804">Transcription</keyword>
<feature type="region of interest" description="Disordered" evidence="5">
    <location>
        <begin position="132"/>
        <end position="160"/>
    </location>
</feature>
<dbReference type="InterPro" id="IPR013929">
    <property type="entry name" value="RPAP1_C"/>
</dbReference>
<evidence type="ECO:0008006" key="11">
    <source>
        <dbReference type="Google" id="ProtNLM"/>
    </source>
</evidence>
<evidence type="ECO:0000256" key="3">
    <source>
        <dbReference type="ARBA" id="ARBA00023163"/>
    </source>
</evidence>
<evidence type="ECO:0000313" key="9">
    <source>
        <dbReference type="EMBL" id="CAD6336474.1"/>
    </source>
</evidence>
<dbReference type="PANTHER" id="PTHR47605:SF2">
    <property type="entry name" value="TRANSCRIPTIONAL ELONGATION REGULATOR MINIYO"/>
    <property type="match status" value="1"/>
</dbReference>
<dbReference type="PANTHER" id="PTHR47605">
    <property type="entry name" value="TRANSCRIPTIONAL ELONGATION REGULATOR MINIYO"/>
    <property type="match status" value="1"/>
</dbReference>
<gene>
    <name evidence="9" type="ORF">NCGR_LOCUS60572</name>
</gene>
<comment type="caution">
    <text evidence="9">The sequence shown here is derived from an EMBL/GenBank/DDBJ whole genome shotgun (WGS) entry which is preliminary data.</text>
</comment>
<feature type="compositionally biased region" description="Basic and acidic residues" evidence="5">
    <location>
        <begin position="222"/>
        <end position="232"/>
    </location>
</feature>
<organism evidence="9 10">
    <name type="scientific">Miscanthus lutarioriparius</name>
    <dbReference type="NCBI Taxonomy" id="422564"/>
    <lineage>
        <taxon>Eukaryota</taxon>
        <taxon>Viridiplantae</taxon>
        <taxon>Streptophyta</taxon>
        <taxon>Embryophyta</taxon>
        <taxon>Tracheophyta</taxon>
        <taxon>Spermatophyta</taxon>
        <taxon>Magnoliopsida</taxon>
        <taxon>Liliopsida</taxon>
        <taxon>Poales</taxon>
        <taxon>Poaceae</taxon>
        <taxon>PACMAD clade</taxon>
        <taxon>Panicoideae</taxon>
        <taxon>Andropogonodae</taxon>
        <taxon>Andropogoneae</taxon>
        <taxon>Saccharinae</taxon>
        <taxon>Miscanthus</taxon>
    </lineage>
</organism>
<evidence type="ECO:0000256" key="1">
    <source>
        <dbReference type="ARBA" id="ARBA00004123"/>
    </source>
</evidence>
<feature type="region of interest" description="Disordered" evidence="5">
    <location>
        <begin position="53"/>
        <end position="100"/>
    </location>
</feature>
<feature type="domain" description="RPAP1 C-terminal" evidence="6">
    <location>
        <begin position="350"/>
        <end position="427"/>
    </location>
</feature>
<keyword evidence="4" id="KW-0539">Nucleus</keyword>
<dbReference type="SUPFAM" id="SSF48371">
    <property type="entry name" value="ARM repeat"/>
    <property type="match status" value="1"/>
</dbReference>